<organism evidence="2 3">
    <name type="scientific">Nocardiopsis composta</name>
    <dbReference type="NCBI Taxonomy" id="157465"/>
    <lineage>
        <taxon>Bacteria</taxon>
        <taxon>Bacillati</taxon>
        <taxon>Actinomycetota</taxon>
        <taxon>Actinomycetes</taxon>
        <taxon>Streptosporangiales</taxon>
        <taxon>Nocardiopsidaceae</taxon>
        <taxon>Nocardiopsis</taxon>
    </lineage>
</organism>
<evidence type="ECO:0000313" key="2">
    <source>
        <dbReference type="EMBL" id="MBB5430657.1"/>
    </source>
</evidence>
<name>A0A7W8QHQ2_9ACTN</name>
<dbReference type="Pfam" id="PF11575">
    <property type="entry name" value="FhuF_C"/>
    <property type="match status" value="1"/>
</dbReference>
<dbReference type="AlphaFoldDB" id="A0A7W8QHQ2"/>
<evidence type="ECO:0000313" key="3">
    <source>
        <dbReference type="Proteomes" id="UP000572635"/>
    </source>
</evidence>
<proteinExistence type="predicted"/>
<dbReference type="EMBL" id="JACHDB010000001">
    <property type="protein sequence ID" value="MBB5430657.1"/>
    <property type="molecule type" value="Genomic_DNA"/>
</dbReference>
<evidence type="ECO:0000259" key="1">
    <source>
        <dbReference type="Pfam" id="PF11575"/>
    </source>
</evidence>
<keyword evidence="3" id="KW-1185">Reference proteome</keyword>
<feature type="domain" description="Ferric siderophore reductase C-terminal" evidence="1">
    <location>
        <begin position="221"/>
        <end position="241"/>
    </location>
</feature>
<dbReference type="Proteomes" id="UP000572635">
    <property type="component" value="Unassembled WGS sequence"/>
</dbReference>
<gene>
    <name evidence="2" type="ORF">HDA36_000741</name>
</gene>
<protein>
    <submittedName>
        <fullName evidence="2">Ferric iron reductase protein FhuF</fullName>
    </submittedName>
</protein>
<dbReference type="InterPro" id="IPR024726">
    <property type="entry name" value="FhuF_C"/>
</dbReference>
<dbReference type="GO" id="GO:0051537">
    <property type="term" value="F:2 iron, 2 sulfur cluster binding"/>
    <property type="evidence" value="ECO:0007669"/>
    <property type="project" value="InterPro"/>
</dbReference>
<dbReference type="RefSeq" id="WP_184388689.1">
    <property type="nucleotide sequence ID" value="NZ_JACHDB010000001.1"/>
</dbReference>
<accession>A0A7W8QHQ2</accession>
<sequence>MDGAEPGALRRALDDIARINPFFEVPALPAGQVRPLADLWRDPDYLDAQVAAVRARLAERARIAPQRVEARVAASLFFQGAAARLLSPAVASVLCHGVLADPDSLGWRTDAFGSLAPARTGERAHAVAPGGGAAALHRHVLTAVLDPMAGAVRARVPVASRLLWGDAASALAGAVQALAAARPGAAEAASRTGAELLAGPPLAGLGGPAEPGAGMAESFVRTTCCLYYRLPGFGKCGDCALHGRRPAAT</sequence>
<reference evidence="2 3" key="1">
    <citation type="submission" date="2020-08" db="EMBL/GenBank/DDBJ databases">
        <title>Sequencing the genomes of 1000 actinobacteria strains.</title>
        <authorList>
            <person name="Klenk H.-P."/>
        </authorList>
    </citation>
    <scope>NUCLEOTIDE SEQUENCE [LARGE SCALE GENOMIC DNA]</scope>
    <source>
        <strain evidence="2 3">DSM 44551</strain>
    </source>
</reference>
<comment type="caution">
    <text evidence="2">The sequence shown here is derived from an EMBL/GenBank/DDBJ whole genome shotgun (WGS) entry which is preliminary data.</text>
</comment>